<dbReference type="SUPFAM" id="SSF56601">
    <property type="entry name" value="beta-lactamase/transpeptidase-like"/>
    <property type="match status" value="1"/>
</dbReference>
<feature type="domain" description="Beta-lactamase-related" evidence="2">
    <location>
        <begin position="101"/>
        <end position="418"/>
    </location>
</feature>
<comment type="caution">
    <text evidence="4">The sequence shown here is derived from an EMBL/GenBank/DDBJ whole genome shotgun (WGS) entry which is preliminary data.</text>
</comment>
<feature type="domain" description="Beta-lactamase-like ARB-00930-like C-terminal" evidence="3">
    <location>
        <begin position="439"/>
        <end position="585"/>
    </location>
</feature>
<organism evidence="4 5">
    <name type="scientific">Fusarium irregulare</name>
    <dbReference type="NCBI Taxonomy" id="2494466"/>
    <lineage>
        <taxon>Eukaryota</taxon>
        <taxon>Fungi</taxon>
        <taxon>Dikarya</taxon>
        <taxon>Ascomycota</taxon>
        <taxon>Pezizomycotina</taxon>
        <taxon>Sordariomycetes</taxon>
        <taxon>Hypocreomycetidae</taxon>
        <taxon>Hypocreales</taxon>
        <taxon>Nectriaceae</taxon>
        <taxon>Fusarium</taxon>
        <taxon>Fusarium incarnatum-equiseti species complex</taxon>
    </lineage>
</organism>
<feature type="chain" id="PRO_5040748130" description="Beta-lactamase-related domain-containing protein" evidence="1">
    <location>
        <begin position="22"/>
        <end position="587"/>
    </location>
</feature>
<dbReference type="InterPro" id="IPR058664">
    <property type="entry name" value="ARB_00930-like_C"/>
</dbReference>
<keyword evidence="5" id="KW-1185">Reference proteome</keyword>
<dbReference type="Gene3D" id="3.40.710.10">
    <property type="entry name" value="DD-peptidase/beta-lactamase superfamily"/>
    <property type="match status" value="1"/>
</dbReference>
<dbReference type="Proteomes" id="UP001152130">
    <property type="component" value="Unassembled WGS sequence"/>
</dbReference>
<accession>A0A9W8U4S3</accession>
<evidence type="ECO:0000256" key="1">
    <source>
        <dbReference type="SAM" id="SignalP"/>
    </source>
</evidence>
<gene>
    <name evidence="4" type="ORF">NW766_012461</name>
</gene>
<evidence type="ECO:0000259" key="2">
    <source>
        <dbReference type="Pfam" id="PF00144"/>
    </source>
</evidence>
<keyword evidence="1" id="KW-0732">Signal</keyword>
<name>A0A9W8U4S3_9HYPO</name>
<dbReference type="EMBL" id="JAPDHF010000028">
    <property type="protein sequence ID" value="KAJ4003143.1"/>
    <property type="molecule type" value="Genomic_DNA"/>
</dbReference>
<dbReference type="PANTHER" id="PTHR22935:SF97">
    <property type="entry name" value="BETA-LACTAMASE-RELATED DOMAIN-CONTAINING PROTEIN"/>
    <property type="match status" value="1"/>
</dbReference>
<dbReference type="OrthoDB" id="10250282at2759"/>
<evidence type="ECO:0000313" key="4">
    <source>
        <dbReference type="EMBL" id="KAJ4003143.1"/>
    </source>
</evidence>
<reference evidence="4" key="1">
    <citation type="submission" date="2022-10" db="EMBL/GenBank/DDBJ databases">
        <title>Fusarium specimens isolated from Avocado Roots.</title>
        <authorList>
            <person name="Stajich J."/>
            <person name="Roper C."/>
            <person name="Heimlech-Rivalta G."/>
        </authorList>
    </citation>
    <scope>NUCLEOTIDE SEQUENCE</scope>
    <source>
        <strain evidence="4">CF00143</strain>
    </source>
</reference>
<dbReference type="Pfam" id="PF00144">
    <property type="entry name" value="Beta-lactamase"/>
    <property type="match status" value="1"/>
</dbReference>
<sequence>MFYPSLLLSLGLAVLPQQANAQQPVCPLLGPIFPPVQRLAKSSAISNAIAHLDKTFKELDRNGTFHELNTTLHVQAFSASDTLFQHGYVPSDIKGFLTSGTLNENTVFRIGSVSKLLTVYTLLAEMGMARMNDPVTKWVPELARAAKNGKGDPTRQVQWNEVTIGQLCGHMSGVSRNFGFFDLDSLIGSPKNDPEKYGYPILGKNEQRKCDIADPELGACSRKEFFNGITSKNHFPITSSGNTPVYSNLAYQILAYALEGMTGKSFEKALQSSLLKPLSMKHTTLEAPKGKINAVIPENELLSGWNVTWGDGSPYGGMFSTTADLTRLGQSILKSSILDPSTTRAWMKPITHTADLHMSVGMPWEIRRTLVPLGPNGTRVVDLYTKNGAYGLYTAIMVISPDHGLGYVALFAGPSRDVMLSYIPDLLAKALLPAAEEAAREAATARFIGTFQGPETEVTLEMEDTLVVKNWTRGGVDVLATMADVWWPGLEVTPILRLYPMVGGDKKMSFRGTFDAKVVNESEPNAEVNAAYMTNGPFSGGCSSWGAMDTLTYGEVGVDDFEFQLDHTGKATKLRVRVARETLRRIN</sequence>
<dbReference type="InterPro" id="IPR001466">
    <property type="entry name" value="Beta-lactam-related"/>
</dbReference>
<dbReference type="AlphaFoldDB" id="A0A9W8U4S3"/>
<dbReference type="InterPro" id="IPR051478">
    <property type="entry name" value="Beta-lactamase-like_AB/R"/>
</dbReference>
<evidence type="ECO:0000313" key="5">
    <source>
        <dbReference type="Proteomes" id="UP001152130"/>
    </source>
</evidence>
<feature type="signal peptide" evidence="1">
    <location>
        <begin position="1"/>
        <end position="21"/>
    </location>
</feature>
<evidence type="ECO:0000259" key="3">
    <source>
        <dbReference type="Pfam" id="PF26335"/>
    </source>
</evidence>
<dbReference type="Pfam" id="PF26335">
    <property type="entry name" value="ARB_00930_C"/>
    <property type="match status" value="1"/>
</dbReference>
<proteinExistence type="predicted"/>
<dbReference type="InterPro" id="IPR012338">
    <property type="entry name" value="Beta-lactam/transpept-like"/>
</dbReference>
<dbReference type="PANTHER" id="PTHR22935">
    <property type="entry name" value="PENICILLIN-BINDING PROTEIN"/>
    <property type="match status" value="1"/>
</dbReference>
<evidence type="ECO:0008006" key="6">
    <source>
        <dbReference type="Google" id="ProtNLM"/>
    </source>
</evidence>
<protein>
    <recommendedName>
        <fullName evidence="6">Beta-lactamase-related domain-containing protein</fullName>
    </recommendedName>
</protein>